<dbReference type="GO" id="GO:0008270">
    <property type="term" value="F:zinc ion binding"/>
    <property type="evidence" value="ECO:0007669"/>
    <property type="project" value="UniProtKB-KW"/>
</dbReference>
<name>E2BLG8_HARSA</name>
<feature type="non-terminal residue" evidence="4">
    <location>
        <position position="1"/>
    </location>
</feature>
<dbReference type="InterPro" id="IPR036875">
    <property type="entry name" value="Znf_CCHC_sf"/>
</dbReference>
<dbReference type="OMA" id="CRIRINE"/>
<feature type="compositionally biased region" description="Basic and acidic residues" evidence="2">
    <location>
        <begin position="32"/>
        <end position="55"/>
    </location>
</feature>
<evidence type="ECO:0000259" key="3">
    <source>
        <dbReference type="PROSITE" id="PS50158"/>
    </source>
</evidence>
<dbReference type="InterPro" id="IPR001878">
    <property type="entry name" value="Znf_CCHC"/>
</dbReference>
<sequence>QRKAQAQRDKEEAPTPQREMWTKVVGRREKKKEKEEQKKQEAKKVVKAERKEGRGPRRRIPNTAAVTITADKSQYKELLAEAKKRVDLTSIGIDKLKTRVGITGALVLEIPGEERVKRADILAEKLRDILSDRAKISRPQKMGELRLRNLEISTTEEEAAEEMAKAGGCEKTEVKTGKIRVTPNGIGSLWIQCPVLAAKRIAKMGNIRIGWTQVKVEMLRARPLQCYKCLEQGHVQQNCKNNIDRRTNCYRCGEQGH</sequence>
<proteinExistence type="predicted"/>
<dbReference type="Gene3D" id="4.10.60.10">
    <property type="entry name" value="Zinc finger, CCHC-type"/>
    <property type="match status" value="1"/>
</dbReference>
<evidence type="ECO:0000313" key="4">
    <source>
        <dbReference type="EMBL" id="EFN83463.1"/>
    </source>
</evidence>
<feature type="compositionally biased region" description="Basic and acidic residues" evidence="2">
    <location>
        <begin position="1"/>
        <end position="13"/>
    </location>
</feature>
<keyword evidence="5" id="KW-1185">Reference proteome</keyword>
<dbReference type="AlphaFoldDB" id="E2BLG8"/>
<evidence type="ECO:0000313" key="5">
    <source>
        <dbReference type="Proteomes" id="UP000008237"/>
    </source>
</evidence>
<organism evidence="5">
    <name type="scientific">Harpegnathos saltator</name>
    <name type="common">Jerdon's jumping ant</name>
    <dbReference type="NCBI Taxonomy" id="610380"/>
    <lineage>
        <taxon>Eukaryota</taxon>
        <taxon>Metazoa</taxon>
        <taxon>Ecdysozoa</taxon>
        <taxon>Arthropoda</taxon>
        <taxon>Hexapoda</taxon>
        <taxon>Insecta</taxon>
        <taxon>Pterygota</taxon>
        <taxon>Neoptera</taxon>
        <taxon>Endopterygota</taxon>
        <taxon>Hymenoptera</taxon>
        <taxon>Apocrita</taxon>
        <taxon>Aculeata</taxon>
        <taxon>Formicoidea</taxon>
        <taxon>Formicidae</taxon>
        <taxon>Ponerinae</taxon>
        <taxon>Ponerini</taxon>
        <taxon>Harpegnathos</taxon>
    </lineage>
</organism>
<dbReference type="OrthoDB" id="7554769at2759"/>
<feature type="domain" description="CCHC-type" evidence="3">
    <location>
        <begin position="226"/>
        <end position="241"/>
    </location>
</feature>
<evidence type="ECO:0000256" key="1">
    <source>
        <dbReference type="PROSITE-ProRule" id="PRU00047"/>
    </source>
</evidence>
<feature type="region of interest" description="Disordered" evidence="2">
    <location>
        <begin position="1"/>
        <end position="58"/>
    </location>
</feature>
<keyword evidence="1" id="KW-0863">Zinc-finger</keyword>
<gene>
    <name evidence="4" type="ORF">EAI_08541</name>
</gene>
<protein>
    <recommendedName>
        <fullName evidence="3">CCHC-type domain-containing protein</fullName>
    </recommendedName>
</protein>
<dbReference type="SUPFAM" id="SSF57756">
    <property type="entry name" value="Retrovirus zinc finger-like domains"/>
    <property type="match status" value="1"/>
</dbReference>
<keyword evidence="1" id="KW-0862">Zinc</keyword>
<dbReference type="EMBL" id="GL449018">
    <property type="protein sequence ID" value="EFN83463.1"/>
    <property type="molecule type" value="Genomic_DNA"/>
</dbReference>
<dbReference type="InParanoid" id="E2BLG8"/>
<dbReference type="GO" id="GO:0003676">
    <property type="term" value="F:nucleic acid binding"/>
    <property type="evidence" value="ECO:0007669"/>
    <property type="project" value="InterPro"/>
</dbReference>
<reference evidence="4 5" key="1">
    <citation type="journal article" date="2010" name="Science">
        <title>Genomic comparison of the ants Camponotus floridanus and Harpegnathos saltator.</title>
        <authorList>
            <person name="Bonasio R."/>
            <person name="Zhang G."/>
            <person name="Ye C."/>
            <person name="Mutti N.S."/>
            <person name="Fang X."/>
            <person name="Qin N."/>
            <person name="Donahue G."/>
            <person name="Yang P."/>
            <person name="Li Q."/>
            <person name="Li C."/>
            <person name="Zhang P."/>
            <person name="Huang Z."/>
            <person name="Berger S.L."/>
            <person name="Reinberg D."/>
            <person name="Wang J."/>
            <person name="Liebig J."/>
        </authorList>
    </citation>
    <scope>NUCLEOTIDE SEQUENCE [LARGE SCALE GENOMIC DNA]</scope>
    <source>
        <strain evidence="4 5">R22 G/1</strain>
    </source>
</reference>
<evidence type="ECO:0000256" key="2">
    <source>
        <dbReference type="SAM" id="MobiDB-lite"/>
    </source>
</evidence>
<accession>E2BLG8</accession>
<dbReference type="Proteomes" id="UP000008237">
    <property type="component" value="Unassembled WGS sequence"/>
</dbReference>
<feature type="non-terminal residue" evidence="4">
    <location>
        <position position="257"/>
    </location>
</feature>
<dbReference type="PROSITE" id="PS50158">
    <property type="entry name" value="ZF_CCHC"/>
    <property type="match status" value="1"/>
</dbReference>
<keyword evidence="1" id="KW-0479">Metal-binding</keyword>